<reference evidence="6 7" key="1">
    <citation type="journal article" date="2024" name="Int. J. Syst. Evol. Microbiol.">
        <title>Clostridium omnivorum sp. nov., isolated from anoxic soil under the treatment of reductive soil disinfestation.</title>
        <authorList>
            <person name="Ueki A."/>
            <person name="Tonouchi A."/>
            <person name="Kaku N."/>
            <person name="Honma S."/>
            <person name="Ueki K."/>
        </authorList>
    </citation>
    <scope>NUCLEOTIDE SEQUENCE [LARGE SCALE GENOMIC DNA]</scope>
    <source>
        <strain evidence="6 7">E14</strain>
    </source>
</reference>
<dbReference type="Gene3D" id="2.40.50.1020">
    <property type="entry name" value="LytTr DNA-binding domain"/>
    <property type="match status" value="1"/>
</dbReference>
<dbReference type="Gene3D" id="3.40.50.2300">
    <property type="match status" value="1"/>
</dbReference>
<dbReference type="InterPro" id="IPR011006">
    <property type="entry name" value="CheY-like_superfamily"/>
</dbReference>
<feature type="modified residue" description="4-aspartylphosphate" evidence="3">
    <location>
        <position position="55"/>
    </location>
</feature>
<dbReference type="Pfam" id="PF00072">
    <property type="entry name" value="Response_reg"/>
    <property type="match status" value="1"/>
</dbReference>
<gene>
    <name evidence="6" type="ORF">bsdE14_29270</name>
</gene>
<dbReference type="Pfam" id="PF04397">
    <property type="entry name" value="LytTR"/>
    <property type="match status" value="1"/>
</dbReference>
<evidence type="ECO:0000256" key="3">
    <source>
        <dbReference type="PROSITE-ProRule" id="PRU00169"/>
    </source>
</evidence>
<dbReference type="Proteomes" id="UP001208567">
    <property type="component" value="Unassembled WGS sequence"/>
</dbReference>
<proteinExistence type="predicted"/>
<dbReference type="InterPro" id="IPR007492">
    <property type="entry name" value="LytTR_DNA-bd_dom"/>
</dbReference>
<dbReference type="InterPro" id="IPR046947">
    <property type="entry name" value="LytR-like"/>
</dbReference>
<evidence type="ECO:0000259" key="5">
    <source>
        <dbReference type="PROSITE" id="PS50930"/>
    </source>
</evidence>
<accession>A0ABQ5N8L1</accession>
<evidence type="ECO:0000256" key="2">
    <source>
        <dbReference type="ARBA" id="ARBA00024867"/>
    </source>
</evidence>
<evidence type="ECO:0000256" key="1">
    <source>
        <dbReference type="ARBA" id="ARBA00018672"/>
    </source>
</evidence>
<feature type="domain" description="Response regulatory" evidence="4">
    <location>
        <begin position="4"/>
        <end position="118"/>
    </location>
</feature>
<comment type="caution">
    <text evidence="6">The sequence shown here is derived from an EMBL/GenBank/DDBJ whole genome shotgun (WGS) entry which is preliminary data.</text>
</comment>
<name>A0ABQ5N8L1_9CLOT</name>
<dbReference type="EMBL" id="BRXR01000001">
    <property type="protein sequence ID" value="GLC31517.1"/>
    <property type="molecule type" value="Genomic_DNA"/>
</dbReference>
<dbReference type="PANTHER" id="PTHR37299:SF1">
    <property type="entry name" value="STAGE 0 SPORULATION PROTEIN A HOMOLOG"/>
    <property type="match status" value="1"/>
</dbReference>
<dbReference type="SMART" id="SM00850">
    <property type="entry name" value="LytTR"/>
    <property type="match status" value="1"/>
</dbReference>
<evidence type="ECO:0000313" key="7">
    <source>
        <dbReference type="Proteomes" id="UP001208567"/>
    </source>
</evidence>
<dbReference type="PANTHER" id="PTHR37299">
    <property type="entry name" value="TRANSCRIPTIONAL REGULATOR-RELATED"/>
    <property type="match status" value="1"/>
</dbReference>
<dbReference type="GO" id="GO:0003677">
    <property type="term" value="F:DNA binding"/>
    <property type="evidence" value="ECO:0007669"/>
    <property type="project" value="UniProtKB-KW"/>
</dbReference>
<protein>
    <recommendedName>
        <fullName evidence="1">Stage 0 sporulation protein A homolog</fullName>
    </recommendedName>
</protein>
<dbReference type="PROSITE" id="PS50930">
    <property type="entry name" value="HTH_LYTTR"/>
    <property type="match status" value="1"/>
</dbReference>
<dbReference type="InterPro" id="IPR001789">
    <property type="entry name" value="Sig_transdc_resp-reg_receiver"/>
</dbReference>
<dbReference type="SMART" id="SM00448">
    <property type="entry name" value="REC"/>
    <property type="match status" value="1"/>
</dbReference>
<keyword evidence="7" id="KW-1185">Reference proteome</keyword>
<evidence type="ECO:0000259" key="4">
    <source>
        <dbReference type="PROSITE" id="PS50110"/>
    </source>
</evidence>
<keyword evidence="3" id="KW-0597">Phosphoprotein</keyword>
<sequence>MEIKVLICDDDFGMRLMLKKAVEKVEGFKIVGEAEDGEAALSLYKCLNPEVVFIDVEMPKLNGLECAKLICDKNPKTKIIFATGHNEYMFDAFKVYAFDYLTKPFKVERIFQTLDRIKELYDVSKEKSIHEIIRYESGLNKILLKNKEGINFVDMEDIIIIQREERTTAIYTSNDCYTTSETLSELEDRLDKNQFFRSHKSYIINLSRINKIYPYGRWTYIIKLKDTEKDALLTHDKYEELKKLFNI</sequence>
<dbReference type="PROSITE" id="PS50110">
    <property type="entry name" value="RESPONSE_REGULATORY"/>
    <property type="match status" value="1"/>
</dbReference>
<feature type="domain" description="HTH LytTR-type" evidence="5">
    <location>
        <begin position="142"/>
        <end position="247"/>
    </location>
</feature>
<dbReference type="SUPFAM" id="SSF52172">
    <property type="entry name" value="CheY-like"/>
    <property type="match status" value="1"/>
</dbReference>
<keyword evidence="6" id="KW-0238">DNA-binding</keyword>
<comment type="function">
    <text evidence="2">May play the central regulatory role in sporulation. It may be an element of the effector pathway responsible for the activation of sporulation genes in response to nutritional stress. Spo0A may act in concert with spo0H (a sigma factor) to control the expression of some genes that are critical to the sporulation process.</text>
</comment>
<organism evidence="6 7">
    <name type="scientific">Clostridium omnivorum</name>
    <dbReference type="NCBI Taxonomy" id="1604902"/>
    <lineage>
        <taxon>Bacteria</taxon>
        <taxon>Bacillati</taxon>
        <taxon>Bacillota</taxon>
        <taxon>Clostridia</taxon>
        <taxon>Eubacteriales</taxon>
        <taxon>Clostridiaceae</taxon>
        <taxon>Clostridium</taxon>
    </lineage>
</organism>
<dbReference type="RefSeq" id="WP_264850837.1">
    <property type="nucleotide sequence ID" value="NZ_BRXR01000001.1"/>
</dbReference>
<evidence type="ECO:0000313" key="6">
    <source>
        <dbReference type="EMBL" id="GLC31517.1"/>
    </source>
</evidence>